<dbReference type="PROSITE" id="PS00870">
    <property type="entry name" value="CLPAB_1"/>
    <property type="match status" value="1"/>
</dbReference>
<comment type="similarity">
    <text evidence="1">Belongs to the ClpA/ClpB family.</text>
</comment>
<dbReference type="SUPFAM" id="SSF81923">
    <property type="entry name" value="Double Clp-N motif"/>
    <property type="match status" value="1"/>
</dbReference>
<dbReference type="SUPFAM" id="SSF52540">
    <property type="entry name" value="P-loop containing nucleoside triphosphate hydrolases"/>
    <property type="match status" value="2"/>
</dbReference>
<dbReference type="SMART" id="SM01086">
    <property type="entry name" value="ClpB_D2-small"/>
    <property type="match status" value="1"/>
</dbReference>
<dbReference type="GO" id="GO:0016887">
    <property type="term" value="F:ATP hydrolysis activity"/>
    <property type="evidence" value="ECO:0007669"/>
    <property type="project" value="InterPro"/>
</dbReference>
<keyword evidence="5" id="KW-0143">Chaperone</keyword>
<dbReference type="InterPro" id="IPR004176">
    <property type="entry name" value="Clp_R_N"/>
</dbReference>
<evidence type="ECO:0000256" key="9">
    <source>
        <dbReference type="SAM" id="MobiDB-lite"/>
    </source>
</evidence>
<sequence length="886" mass="100323">MYLTEHVQAIIKSAKSFVVSRNYRELECQHIMLALFLDRNDLPVILLDKVGLGGDFKDKFDDFVKKFPPISRGQFEPIKFSSGVINLMKIAEREALALHDQEVDIEHMFLALFKIINPPMDLFFAGYHLNKSVLYDKMLEEVKNIISIDENGNETRKHGAEKAIIMKNDEEGGNMNEKQAPSQNKKETPEEALAKYTMELTALARENKLDPVIGRDDEIRRTIQILNRRSKNNPVIIGEPGVGKTAIIEGLAQRIVSGDVPESLKNDKIYALDLGALLAGASYRGQFEERFKAVLQAIVDKTDDYMLFIDEIHSIMGTGSTDGSADAGNLLKPLLARGTIRILGATTIDEYRKYIEKDKALERRFQPVIADEPSIETTVSILRGLKEKYEGFHCVKITDSAITDAVTLSHRYISDRCLPDKAIDLIDEAASALRIQIDTMPEEIDIYIREQIQLEMNRKALEKETSADAKKKLEKINKKIETLEEKIGKLKNQWLQEKKVIESSAAVKRNIEKIKSQIEQFKKNPTMKAALETRYSQMLDMQKKLKILQSQSNKDCLLKEQIDGADIAAIVAKWTGIPVNRLQEDESQKLLGMEEVMHKRVIGQEEAVKKIANSIRLARSGLKDPKRPIGTFLFLGPTGVGKTELCKTLAEILFNDEDALIRIDMSEFMEKHNISRLTGSTAGFVGYEEGGQLTEAVRRKPYSVVLFDEVEKAHPDVFNIMLQMFDDGRLTDGQGRLVDFKNTVIIMTSNLGSSIILDENLSPDEKHEGLQKALKEKFKPEFLNRIDETIMFKALTHDELAQIVDLQSTSLKKRLAVQEIELNITDEAKKFLADEGYEPLYGARPLRRVIRNYLEIPLSMKILSQEFVKGEKVTADCENNGIIFKK</sequence>
<dbReference type="Pfam" id="PF17871">
    <property type="entry name" value="AAA_lid_9"/>
    <property type="match status" value="1"/>
</dbReference>
<feature type="domain" description="Clp R" evidence="10">
    <location>
        <begin position="1"/>
        <end position="144"/>
    </location>
</feature>
<evidence type="ECO:0000313" key="12">
    <source>
        <dbReference type="Proteomes" id="UP000824139"/>
    </source>
</evidence>
<dbReference type="PANTHER" id="PTHR11638">
    <property type="entry name" value="ATP-DEPENDENT CLP PROTEASE"/>
    <property type="match status" value="1"/>
</dbReference>
<dbReference type="FunFam" id="3.40.50.300:FF:000120">
    <property type="entry name" value="ATP-dependent chaperone ClpB"/>
    <property type="match status" value="1"/>
</dbReference>
<dbReference type="InterPro" id="IPR001270">
    <property type="entry name" value="ClpA/B"/>
</dbReference>
<dbReference type="GO" id="GO:0034605">
    <property type="term" value="P:cellular response to heat"/>
    <property type="evidence" value="ECO:0007669"/>
    <property type="project" value="TreeGrafter"/>
</dbReference>
<reference evidence="11" key="1">
    <citation type="submission" date="2020-10" db="EMBL/GenBank/DDBJ databases">
        <authorList>
            <person name="Gilroy R."/>
        </authorList>
    </citation>
    <scope>NUCLEOTIDE SEQUENCE</scope>
    <source>
        <strain evidence="11">CHK152-2994</strain>
    </source>
</reference>
<evidence type="ECO:0000256" key="8">
    <source>
        <dbReference type="SAM" id="Coils"/>
    </source>
</evidence>
<evidence type="ECO:0000256" key="5">
    <source>
        <dbReference type="ARBA" id="ARBA00023186"/>
    </source>
</evidence>
<gene>
    <name evidence="11" type="ORF">IAD41_06050</name>
</gene>
<dbReference type="Proteomes" id="UP000824139">
    <property type="component" value="Unassembled WGS sequence"/>
</dbReference>
<dbReference type="AlphaFoldDB" id="A0A9D1FWC3"/>
<evidence type="ECO:0000256" key="6">
    <source>
        <dbReference type="ARBA" id="ARBA00026057"/>
    </source>
</evidence>
<dbReference type="PANTHER" id="PTHR11638:SF175">
    <property type="entry name" value="ATP-DEPENDENT CLP PROTEASE, ATP-BINDING SUBUNIT CLPC"/>
    <property type="match status" value="1"/>
</dbReference>
<keyword evidence="4" id="KW-0067">ATP-binding</keyword>
<dbReference type="InterPro" id="IPR027417">
    <property type="entry name" value="P-loop_NTPase"/>
</dbReference>
<protein>
    <submittedName>
        <fullName evidence="11">AAA family ATPase</fullName>
    </submittedName>
</protein>
<evidence type="ECO:0000256" key="1">
    <source>
        <dbReference type="ARBA" id="ARBA00008675"/>
    </source>
</evidence>
<comment type="caution">
    <text evidence="11">The sequence shown here is derived from an EMBL/GenBank/DDBJ whole genome shotgun (WGS) entry which is preliminary data.</text>
</comment>
<dbReference type="FunFam" id="3.40.50.300:FF:000010">
    <property type="entry name" value="Chaperone clpB 1, putative"/>
    <property type="match status" value="1"/>
</dbReference>
<organism evidence="11 12">
    <name type="scientific">Candidatus Scatenecus faecavium</name>
    <dbReference type="NCBI Taxonomy" id="2840915"/>
    <lineage>
        <taxon>Bacteria</taxon>
        <taxon>Candidatus Scatenecus</taxon>
    </lineage>
</organism>
<evidence type="ECO:0000256" key="3">
    <source>
        <dbReference type="ARBA" id="ARBA00022741"/>
    </source>
</evidence>
<evidence type="ECO:0000313" key="11">
    <source>
        <dbReference type="EMBL" id="HIS83148.1"/>
    </source>
</evidence>
<comment type="subunit">
    <text evidence="6">Homohexamer. The oligomerization is ATP-dependent.</text>
</comment>
<dbReference type="Pfam" id="PF02861">
    <property type="entry name" value="Clp_N"/>
    <property type="match status" value="1"/>
</dbReference>
<dbReference type="InterPro" id="IPR018368">
    <property type="entry name" value="ClpA/B_CS1"/>
</dbReference>
<evidence type="ECO:0000256" key="7">
    <source>
        <dbReference type="PROSITE-ProRule" id="PRU01251"/>
    </source>
</evidence>
<dbReference type="PRINTS" id="PR00300">
    <property type="entry name" value="CLPPROTEASEA"/>
</dbReference>
<dbReference type="SMART" id="SM00382">
    <property type="entry name" value="AAA"/>
    <property type="match status" value="2"/>
</dbReference>
<dbReference type="CDD" id="cd00009">
    <property type="entry name" value="AAA"/>
    <property type="match status" value="1"/>
</dbReference>
<dbReference type="Gene3D" id="1.10.1780.10">
    <property type="entry name" value="Clp, N-terminal domain"/>
    <property type="match status" value="1"/>
</dbReference>
<dbReference type="InterPro" id="IPR041546">
    <property type="entry name" value="ClpA/ClpB_AAA_lid"/>
</dbReference>
<evidence type="ECO:0000256" key="4">
    <source>
        <dbReference type="ARBA" id="ARBA00022840"/>
    </source>
</evidence>
<dbReference type="InterPro" id="IPR019489">
    <property type="entry name" value="Clp_ATPase_C"/>
</dbReference>
<keyword evidence="2 7" id="KW-0677">Repeat</keyword>
<dbReference type="Gene3D" id="1.10.8.60">
    <property type="match status" value="1"/>
</dbReference>
<dbReference type="CDD" id="cd19499">
    <property type="entry name" value="RecA-like_ClpB_Hsp104-like"/>
    <property type="match status" value="1"/>
</dbReference>
<evidence type="ECO:0000256" key="2">
    <source>
        <dbReference type="ARBA" id="ARBA00022737"/>
    </source>
</evidence>
<dbReference type="Pfam" id="PF00004">
    <property type="entry name" value="AAA"/>
    <property type="match status" value="1"/>
</dbReference>
<reference evidence="11" key="2">
    <citation type="journal article" date="2021" name="PeerJ">
        <title>Extensive microbial diversity within the chicken gut microbiome revealed by metagenomics and culture.</title>
        <authorList>
            <person name="Gilroy R."/>
            <person name="Ravi A."/>
            <person name="Getino M."/>
            <person name="Pursley I."/>
            <person name="Horton D.L."/>
            <person name="Alikhan N.F."/>
            <person name="Baker D."/>
            <person name="Gharbi K."/>
            <person name="Hall N."/>
            <person name="Watson M."/>
            <person name="Adriaenssens E.M."/>
            <person name="Foster-Nyarko E."/>
            <person name="Jarju S."/>
            <person name="Secka A."/>
            <person name="Antonio M."/>
            <person name="Oren A."/>
            <person name="Chaudhuri R.R."/>
            <person name="La Ragione R."/>
            <person name="Hildebrand F."/>
            <person name="Pallen M.J."/>
        </authorList>
    </citation>
    <scope>NUCLEOTIDE SEQUENCE</scope>
    <source>
        <strain evidence="11">CHK152-2994</strain>
    </source>
</reference>
<evidence type="ECO:0000259" key="10">
    <source>
        <dbReference type="PROSITE" id="PS51903"/>
    </source>
</evidence>
<keyword evidence="8" id="KW-0175">Coiled coil</keyword>
<feature type="coiled-coil region" evidence="8">
    <location>
        <begin position="444"/>
        <end position="524"/>
    </location>
</feature>
<dbReference type="GO" id="GO:0005524">
    <property type="term" value="F:ATP binding"/>
    <property type="evidence" value="ECO:0007669"/>
    <property type="project" value="UniProtKB-KW"/>
</dbReference>
<dbReference type="PROSITE" id="PS51903">
    <property type="entry name" value="CLP_R"/>
    <property type="match status" value="1"/>
</dbReference>
<dbReference type="FunFam" id="3.40.50.300:FF:000025">
    <property type="entry name" value="ATP-dependent Clp protease subunit"/>
    <property type="match status" value="1"/>
</dbReference>
<dbReference type="Gene3D" id="3.40.50.300">
    <property type="entry name" value="P-loop containing nucleotide triphosphate hydrolases"/>
    <property type="match status" value="3"/>
</dbReference>
<dbReference type="InterPro" id="IPR003959">
    <property type="entry name" value="ATPase_AAA_core"/>
</dbReference>
<accession>A0A9D1FWC3</accession>
<name>A0A9D1FWC3_9BACT</name>
<dbReference type="InterPro" id="IPR036628">
    <property type="entry name" value="Clp_N_dom_sf"/>
</dbReference>
<keyword evidence="3" id="KW-0547">Nucleotide-binding</keyword>
<dbReference type="Pfam" id="PF10431">
    <property type="entry name" value="ClpB_D2-small"/>
    <property type="match status" value="1"/>
</dbReference>
<dbReference type="InterPro" id="IPR050130">
    <property type="entry name" value="ClpA_ClpB"/>
</dbReference>
<feature type="region of interest" description="Disordered" evidence="9">
    <location>
        <begin position="169"/>
        <end position="189"/>
    </location>
</feature>
<proteinExistence type="inferred from homology"/>
<dbReference type="Pfam" id="PF07724">
    <property type="entry name" value="AAA_2"/>
    <property type="match status" value="1"/>
</dbReference>
<dbReference type="InterPro" id="IPR003593">
    <property type="entry name" value="AAA+_ATPase"/>
</dbReference>
<dbReference type="EMBL" id="DVJO01000132">
    <property type="protein sequence ID" value="HIS83148.1"/>
    <property type="molecule type" value="Genomic_DNA"/>
</dbReference>
<dbReference type="GO" id="GO:0005737">
    <property type="term" value="C:cytoplasm"/>
    <property type="evidence" value="ECO:0007669"/>
    <property type="project" value="TreeGrafter"/>
</dbReference>